<keyword evidence="4" id="KW-0732">Signal</keyword>
<dbReference type="CDD" id="cd06472">
    <property type="entry name" value="ACD_ScHsp26_like"/>
    <property type="match status" value="1"/>
</dbReference>
<dbReference type="STRING" id="4097.A0A1S4AJW7"/>
<dbReference type="RefSeq" id="XP_016476718.1">
    <property type="nucleotide sequence ID" value="XM_016621232.1"/>
</dbReference>
<dbReference type="Pfam" id="PF00011">
    <property type="entry name" value="HSP20"/>
    <property type="match status" value="1"/>
</dbReference>
<evidence type="ECO:0000256" key="4">
    <source>
        <dbReference type="SAM" id="SignalP"/>
    </source>
</evidence>
<dbReference type="GeneID" id="107798260"/>
<reference evidence="7" key="2">
    <citation type="submission" date="2025-08" db="UniProtKB">
        <authorList>
            <consortium name="RefSeq"/>
        </authorList>
    </citation>
    <scope>IDENTIFICATION</scope>
    <source>
        <tissue evidence="7">Leaf</tissue>
    </source>
</reference>
<dbReference type="Proteomes" id="UP000790787">
    <property type="component" value="Chromosome 7"/>
</dbReference>
<evidence type="ECO:0000256" key="2">
    <source>
        <dbReference type="PROSITE-ProRule" id="PRU00285"/>
    </source>
</evidence>
<dbReference type="AlphaFoldDB" id="A0A1S4AJW7"/>
<feature type="domain" description="SHSP" evidence="5">
    <location>
        <begin position="61"/>
        <end position="176"/>
    </location>
</feature>
<dbReference type="GO" id="GO:0006457">
    <property type="term" value="P:protein folding"/>
    <property type="evidence" value="ECO:0000318"/>
    <property type="project" value="GO_Central"/>
</dbReference>
<evidence type="ECO:0000259" key="5">
    <source>
        <dbReference type="PROSITE" id="PS01031"/>
    </source>
</evidence>
<evidence type="ECO:0000256" key="3">
    <source>
        <dbReference type="RuleBase" id="RU003616"/>
    </source>
</evidence>
<accession>A0A1S4AJW7</accession>
<dbReference type="GO" id="GO:0009651">
    <property type="term" value="P:response to salt stress"/>
    <property type="evidence" value="ECO:0000318"/>
    <property type="project" value="GO_Central"/>
</dbReference>
<gene>
    <name evidence="7" type="primary">LOC107798260</name>
</gene>
<keyword evidence="6" id="KW-1185">Reference proteome</keyword>
<organism evidence="6 7">
    <name type="scientific">Nicotiana tabacum</name>
    <name type="common">Common tobacco</name>
    <dbReference type="NCBI Taxonomy" id="4097"/>
    <lineage>
        <taxon>Eukaryota</taxon>
        <taxon>Viridiplantae</taxon>
        <taxon>Streptophyta</taxon>
        <taxon>Embryophyta</taxon>
        <taxon>Tracheophyta</taxon>
        <taxon>Spermatophyta</taxon>
        <taxon>Magnoliopsida</taxon>
        <taxon>eudicotyledons</taxon>
        <taxon>Gunneridae</taxon>
        <taxon>Pentapetalae</taxon>
        <taxon>asterids</taxon>
        <taxon>lamiids</taxon>
        <taxon>Solanales</taxon>
        <taxon>Solanaceae</taxon>
        <taxon>Nicotianoideae</taxon>
        <taxon>Nicotianeae</taxon>
        <taxon>Nicotiana</taxon>
    </lineage>
</organism>
<reference evidence="6" key="1">
    <citation type="journal article" date="2014" name="Nat. Commun.">
        <title>The tobacco genome sequence and its comparison with those of tomato and potato.</title>
        <authorList>
            <person name="Sierro N."/>
            <person name="Battey J.N."/>
            <person name="Ouadi S."/>
            <person name="Bakaher N."/>
            <person name="Bovet L."/>
            <person name="Willig A."/>
            <person name="Goepfert S."/>
            <person name="Peitsch M.C."/>
            <person name="Ivanov N.V."/>
        </authorList>
    </citation>
    <scope>NUCLEOTIDE SEQUENCE [LARGE SCALE GENOMIC DNA]</scope>
</reference>
<comment type="similarity">
    <text evidence="2 3">Belongs to the small heat shock protein (HSP20) family.</text>
</comment>
<dbReference type="KEGG" id="nta:107798260"/>
<evidence type="ECO:0000313" key="7">
    <source>
        <dbReference type="RefSeq" id="XP_016476718.1"/>
    </source>
</evidence>
<evidence type="ECO:0000313" key="6">
    <source>
        <dbReference type="Proteomes" id="UP000790787"/>
    </source>
</evidence>
<dbReference type="PANTHER" id="PTHR11527">
    <property type="entry name" value="HEAT-SHOCK PROTEIN 20 FAMILY MEMBER"/>
    <property type="match status" value="1"/>
</dbReference>
<dbReference type="OMA" id="VVMMAPP"/>
<keyword evidence="1" id="KW-0346">Stress response</keyword>
<dbReference type="PROSITE" id="PS01031">
    <property type="entry name" value="SHSP"/>
    <property type="match status" value="1"/>
</dbReference>
<dbReference type="SUPFAM" id="SSF49764">
    <property type="entry name" value="HSP20-like chaperones"/>
    <property type="match status" value="1"/>
</dbReference>
<dbReference type="GO" id="GO:0051082">
    <property type="term" value="F:unfolded protein binding"/>
    <property type="evidence" value="ECO:0000318"/>
    <property type="project" value="GO_Central"/>
</dbReference>
<dbReference type="PaxDb" id="4097-A0A1S4AJW7"/>
<dbReference type="InterPro" id="IPR002068">
    <property type="entry name" value="A-crystallin/Hsp20_dom"/>
</dbReference>
<feature type="chain" id="PRO_5010226618" evidence="4">
    <location>
        <begin position="29"/>
        <end position="190"/>
    </location>
</feature>
<name>A0A1S4AJW7_TOBAC</name>
<protein>
    <submittedName>
        <fullName evidence="7">16.9 kDa class I heat shock protein 1-like</fullName>
    </submittedName>
    <submittedName>
        <fullName evidence="7">18.1 kDa class I heat shock protein-like</fullName>
    </submittedName>
</protein>
<proteinExistence type="inferred from homology"/>
<feature type="signal peptide" evidence="4">
    <location>
        <begin position="1"/>
        <end position="28"/>
    </location>
</feature>
<dbReference type="GO" id="GO:0009408">
    <property type="term" value="P:response to heat"/>
    <property type="evidence" value="ECO:0000318"/>
    <property type="project" value="GO_Central"/>
</dbReference>
<dbReference type="InterPro" id="IPR008978">
    <property type="entry name" value="HSP20-like_chaperone"/>
</dbReference>
<dbReference type="Gene3D" id="2.60.40.790">
    <property type="match status" value="1"/>
</dbReference>
<dbReference type="RefSeq" id="XP_016476718.1">
    <property type="nucleotide sequence ID" value="XM_016621232.2"/>
</dbReference>
<dbReference type="SMR" id="A0A1S4AJW7"/>
<sequence length="190" mass="21727">MEIAKVGGMTFLVLTMMMTTLLPSQTEALMPYTRPIWDLMFPQDDPFKILEQTPLTIPKGIDQTIALARSDWKETAKEHIISLDIPGMRKEDIKVEVEENRVLRISGERKTEEEVEGEKWHRAERTSGKFWRQFRLPKNADLEHIKAHMENGVLKITVPKLAEEKKEAKVISISEEGNAAEDIKATKAAM</sequence>
<evidence type="ECO:0000256" key="1">
    <source>
        <dbReference type="ARBA" id="ARBA00023016"/>
    </source>
</evidence>
<dbReference type="GO" id="GO:0042542">
    <property type="term" value="P:response to hydrogen peroxide"/>
    <property type="evidence" value="ECO:0000318"/>
    <property type="project" value="GO_Central"/>
</dbReference>
<dbReference type="OrthoDB" id="5511210at2759"/>
<dbReference type="GO" id="GO:0051259">
    <property type="term" value="P:protein complex oligomerization"/>
    <property type="evidence" value="ECO:0000318"/>
    <property type="project" value="GO_Central"/>
</dbReference>
<dbReference type="InterPro" id="IPR031107">
    <property type="entry name" value="Small_HSP"/>
</dbReference>